<dbReference type="GeneID" id="103122356"/>
<protein>
    <submittedName>
        <fullName evidence="9 10">Testis-expressed protein 101 isoform X1</fullName>
    </submittedName>
</protein>
<keyword evidence="8" id="KW-1185">Reference proteome</keyword>
<dbReference type="Proteomes" id="UP001652624">
    <property type="component" value="Chromosome 2"/>
</dbReference>
<evidence type="ECO:0000256" key="6">
    <source>
        <dbReference type="SAM" id="SignalP"/>
    </source>
</evidence>
<accession>A0ABM3WZK9</accession>
<reference evidence="8 9" key="1">
    <citation type="submission" date="2025-05" db="UniProtKB">
        <authorList>
            <consortium name="RefSeq"/>
        </authorList>
    </citation>
    <scope>NUCLEOTIDE SEQUENCE [LARGE SCALE GENOMIC DNA]</scope>
</reference>
<evidence type="ECO:0000256" key="5">
    <source>
        <dbReference type="ARBA" id="ARBA00023180"/>
    </source>
</evidence>
<keyword evidence="4" id="KW-0472">Membrane</keyword>
<dbReference type="CDD" id="cd23634">
    <property type="entry name" value="TFP_LU_ECD_TEX101_rpt2"/>
    <property type="match status" value="1"/>
</dbReference>
<feature type="domain" description="UPAR/Ly6" evidence="7">
    <location>
        <begin position="52"/>
        <end position="116"/>
    </location>
</feature>
<evidence type="ECO:0000313" key="9">
    <source>
        <dbReference type="RefSeq" id="XP_060042007.1"/>
    </source>
</evidence>
<evidence type="ECO:0000313" key="8">
    <source>
        <dbReference type="Proteomes" id="UP001652624"/>
    </source>
</evidence>
<feature type="signal peptide" evidence="6">
    <location>
        <begin position="1"/>
        <end position="25"/>
    </location>
</feature>
<evidence type="ECO:0000313" key="10">
    <source>
        <dbReference type="RefSeq" id="XP_060042008.1"/>
    </source>
</evidence>
<evidence type="ECO:0000256" key="4">
    <source>
        <dbReference type="ARBA" id="ARBA00023136"/>
    </source>
</evidence>
<dbReference type="RefSeq" id="XP_060042008.1">
    <property type="nucleotide sequence ID" value="XM_060186025.1"/>
</dbReference>
<dbReference type="PANTHER" id="PTHR16529:SF3">
    <property type="entry name" value="TESTIS-EXPRESSED PROTEIN 101"/>
    <property type="match status" value="1"/>
</dbReference>
<keyword evidence="5" id="KW-0325">Glycoprotein</keyword>
<evidence type="ECO:0000256" key="2">
    <source>
        <dbReference type="ARBA" id="ARBA00022475"/>
    </source>
</evidence>
<proteinExistence type="predicted"/>
<dbReference type="InterPro" id="IPR016054">
    <property type="entry name" value="LY6_UPA_recep-like"/>
</dbReference>
<dbReference type="SUPFAM" id="SSF57302">
    <property type="entry name" value="Snake toxin-like"/>
    <property type="match status" value="1"/>
</dbReference>
<evidence type="ECO:0000256" key="3">
    <source>
        <dbReference type="ARBA" id="ARBA00022729"/>
    </source>
</evidence>
<dbReference type="RefSeq" id="XP_060042007.1">
    <property type="nucleotide sequence ID" value="XM_060186024.1"/>
</dbReference>
<comment type="subcellular location">
    <subcellularLocation>
        <location evidence="1">Cell membrane</location>
    </subcellularLocation>
</comment>
<sequence>MGACQRQGLLLLLLLGASSLPLVQNIDCHEGILLSVEEDPRMLNWSAGQADRCDNGTACQESVLLIKAGNRTAVLSSKGCVTSDMMNSVTYIQHSPPPGIVTVSYSNYCDEPLCNKKNDFLELWNPRLDAIVSSDFRCPTCVALGTCTSAPSRPCPNGTTQCYQGKLQITGGGISSQLEVKGCSSFMGCQLMSGVLTIGPMWVKEVCPYESLRQSRRVENGGTSLPVSVWRLELLLLLLLFLK</sequence>
<gene>
    <name evidence="9 10" type="primary">TEX101</name>
</gene>
<dbReference type="PANTHER" id="PTHR16529">
    <property type="entry name" value="CD177 ANTIGEN"/>
    <property type="match status" value="1"/>
</dbReference>
<keyword evidence="2" id="KW-1003">Cell membrane</keyword>
<dbReference type="Pfam" id="PF00021">
    <property type="entry name" value="UPAR_LY6"/>
    <property type="match status" value="2"/>
</dbReference>
<evidence type="ECO:0000256" key="1">
    <source>
        <dbReference type="ARBA" id="ARBA00004236"/>
    </source>
</evidence>
<organism evidence="8 9">
    <name type="scientific">Erinaceus europaeus</name>
    <name type="common">Western European hedgehog</name>
    <dbReference type="NCBI Taxonomy" id="9365"/>
    <lineage>
        <taxon>Eukaryota</taxon>
        <taxon>Metazoa</taxon>
        <taxon>Chordata</taxon>
        <taxon>Craniata</taxon>
        <taxon>Vertebrata</taxon>
        <taxon>Euteleostomi</taxon>
        <taxon>Mammalia</taxon>
        <taxon>Eutheria</taxon>
        <taxon>Laurasiatheria</taxon>
        <taxon>Eulipotyphla</taxon>
        <taxon>Erinaceidae</taxon>
        <taxon>Erinaceinae</taxon>
        <taxon>Erinaceus</taxon>
    </lineage>
</organism>
<dbReference type="InterPro" id="IPR045860">
    <property type="entry name" value="Snake_toxin-like_sf"/>
</dbReference>
<name>A0ABM3WZK9_ERIEU</name>
<evidence type="ECO:0000259" key="7">
    <source>
        <dbReference type="Pfam" id="PF00021"/>
    </source>
</evidence>
<feature type="domain" description="UPAR/Ly6" evidence="7">
    <location>
        <begin position="135"/>
        <end position="212"/>
    </location>
</feature>
<feature type="chain" id="PRO_5045025527" evidence="6">
    <location>
        <begin position="26"/>
        <end position="243"/>
    </location>
</feature>
<keyword evidence="3 6" id="KW-0732">Signal</keyword>
<dbReference type="CDD" id="cd23622">
    <property type="entry name" value="TFP_LU_ECD_TEX101_rpt1"/>
    <property type="match status" value="1"/>
</dbReference>
<dbReference type="InterPro" id="IPR051899">
    <property type="entry name" value="Fert-Immune_med_protein"/>
</dbReference>